<organism evidence="1 2">
    <name type="scientific">Salinomyces thailandicus</name>
    <dbReference type="NCBI Taxonomy" id="706561"/>
    <lineage>
        <taxon>Eukaryota</taxon>
        <taxon>Fungi</taxon>
        <taxon>Dikarya</taxon>
        <taxon>Ascomycota</taxon>
        <taxon>Pezizomycotina</taxon>
        <taxon>Dothideomycetes</taxon>
        <taxon>Dothideomycetidae</taxon>
        <taxon>Mycosphaerellales</taxon>
        <taxon>Teratosphaeriaceae</taxon>
        <taxon>Salinomyces</taxon>
    </lineage>
</organism>
<accession>A0A4U0TUU0</accession>
<evidence type="ECO:0008006" key="3">
    <source>
        <dbReference type="Google" id="ProtNLM"/>
    </source>
</evidence>
<dbReference type="Proteomes" id="UP000308549">
    <property type="component" value="Unassembled WGS sequence"/>
</dbReference>
<gene>
    <name evidence="1" type="ORF">B0A50_05526</name>
</gene>
<dbReference type="AlphaFoldDB" id="A0A4U0TUU0"/>
<evidence type="ECO:0000313" key="2">
    <source>
        <dbReference type="Proteomes" id="UP000308549"/>
    </source>
</evidence>
<proteinExistence type="predicted"/>
<keyword evidence="2" id="KW-1185">Reference proteome</keyword>
<reference evidence="1 2" key="1">
    <citation type="submission" date="2017-03" db="EMBL/GenBank/DDBJ databases">
        <title>Genomes of endolithic fungi from Antarctica.</title>
        <authorList>
            <person name="Coleine C."/>
            <person name="Masonjones S."/>
            <person name="Stajich J.E."/>
        </authorList>
    </citation>
    <scope>NUCLEOTIDE SEQUENCE [LARGE SCALE GENOMIC DNA]</scope>
    <source>
        <strain evidence="1 2">CCFEE 6315</strain>
    </source>
</reference>
<sequence length="861" mass="97684">MATKFQLLQQLPEELLQEVLDSVGSAGLRRFQFTSRWCYEKAAEWLWREVELVDCPTERNERGVERDDHDDTPIVKKLVLLATRPDLACHVQVLTHRCHLPSPAIFFELPRCPLSSQTLTTDPRTIRLAELAVGNMTHLSTLRIIFGHPSLNDALIRSAFNRHRQKNHPLKRLWLECCRISAGLCTPLAEHPYGLPLELDFAGLESVRFRRLPFSVPAEQAHHPELYARSNQLWDVRDGRGGQYSTTMHRSFEESIVEESHEIWLHTAMAERPNDNRTCEPSREELKRWPHQFHESSPLQQLYFVANHSDDLIYESLDSQLTPNEKAVIAERHVLSHLQRSVLAYRGSQLDPLAGPPHNIHGVAQREKIPSSLAATNMLAHCTQTLTSLSLDWVFTMPAELDHTVLKGRMEHDRWIGLFIDLFSLRFPHLRAFQFRNALVMETRVLPGLYLLDHARSPAPSDLMPDEDIGDFARTAHQQAQLDTLCLCFMEAHPKLQCLAWPMDRFFADDALPSAIDARVEAVLENLSRNLIDLRVEDLYDGVSDLQSENDQGPEPASRDRRRRFISGFAAKMKSVESIKIEGGIPRDERRETLRALHACPLKKIVMIGTSCPLGNTWGVDGKDLSESLSPDESEALEAEFTDAMWRYGTEKPEPAGSDFRFQASYGWPPSPPMLHTLASFHAATVTELKFCGYKGAPALLSPTPITIPMLAALKHFTNLRTCVLSLWLCTRFEDEARDMEIIDYWLNTRSPSSKALVRVTDDEPVGWEKELREKYAPDALARRITGFIGPFLSEEAKGREGGVHVRGSFCVGDWGGIFDVDLRIGKEGKGGGDVCLGFLGPREELETGRRVEKLEGRRWF</sequence>
<dbReference type="OrthoDB" id="47801at2759"/>
<name>A0A4U0TUU0_9PEZI</name>
<protein>
    <recommendedName>
        <fullName evidence="3">F-box domain-containing protein</fullName>
    </recommendedName>
</protein>
<comment type="caution">
    <text evidence="1">The sequence shown here is derived from an EMBL/GenBank/DDBJ whole genome shotgun (WGS) entry which is preliminary data.</text>
</comment>
<evidence type="ECO:0000313" key="1">
    <source>
        <dbReference type="EMBL" id="TKA26014.1"/>
    </source>
</evidence>
<dbReference type="EMBL" id="NAJL01000031">
    <property type="protein sequence ID" value="TKA26014.1"/>
    <property type="molecule type" value="Genomic_DNA"/>
</dbReference>